<proteinExistence type="predicted"/>
<accession>A0A4R3JVI4</accession>
<sequence length="31" mass="3568">MVSSDMFSFRQIDGACLLRHGLEYKRTGYSV</sequence>
<dbReference type="AlphaFoldDB" id="A0A4R3JVI4"/>
<reference evidence="1 2" key="1">
    <citation type="submission" date="2019-03" db="EMBL/GenBank/DDBJ databases">
        <title>Genomic Encyclopedia of Type Strains, Phase IV (KMG-IV): sequencing the most valuable type-strain genomes for metagenomic binning, comparative biology and taxonomic classification.</title>
        <authorList>
            <person name="Goeker M."/>
        </authorList>
    </citation>
    <scope>NUCLEOTIDE SEQUENCE [LARGE SCALE GENOMIC DNA]</scope>
    <source>
        <strain evidence="1 2">DSM 103923</strain>
    </source>
</reference>
<keyword evidence="2" id="KW-1185">Reference proteome</keyword>
<name>A0A4R3JVI4_9PROT</name>
<dbReference type="EMBL" id="SLZY01000007">
    <property type="protein sequence ID" value="TCS71943.1"/>
    <property type="molecule type" value="Genomic_DNA"/>
</dbReference>
<comment type="caution">
    <text evidence="1">The sequence shown here is derived from an EMBL/GenBank/DDBJ whole genome shotgun (WGS) entry which is preliminary data.</text>
</comment>
<organism evidence="1 2">
    <name type="scientific">Sulfuritortus calidifontis</name>
    <dbReference type="NCBI Taxonomy" id="1914471"/>
    <lineage>
        <taxon>Bacteria</taxon>
        <taxon>Pseudomonadati</taxon>
        <taxon>Pseudomonadota</taxon>
        <taxon>Betaproteobacteria</taxon>
        <taxon>Nitrosomonadales</taxon>
        <taxon>Thiobacillaceae</taxon>
        <taxon>Sulfuritortus</taxon>
    </lineage>
</organism>
<evidence type="ECO:0000313" key="1">
    <source>
        <dbReference type="EMBL" id="TCS71943.1"/>
    </source>
</evidence>
<dbReference type="Proteomes" id="UP000295135">
    <property type="component" value="Unassembled WGS sequence"/>
</dbReference>
<gene>
    <name evidence="1" type="ORF">EDC61_10781</name>
</gene>
<evidence type="ECO:0000313" key="2">
    <source>
        <dbReference type="Proteomes" id="UP000295135"/>
    </source>
</evidence>
<protein>
    <submittedName>
        <fullName evidence="1">Uncharacterized protein</fullName>
    </submittedName>
</protein>